<dbReference type="Proteomes" id="UP000283426">
    <property type="component" value="Unassembled WGS sequence"/>
</dbReference>
<name>A0A3D1UH45_9BACT</name>
<evidence type="ECO:0000313" key="7">
    <source>
        <dbReference type="Proteomes" id="UP000283426"/>
    </source>
</evidence>
<dbReference type="RefSeq" id="WP_013613279.1">
    <property type="nucleotide sequence ID" value="NZ_JABWDG010000018.1"/>
</dbReference>
<dbReference type="Proteomes" id="UP001199750">
    <property type="component" value="Unassembled WGS sequence"/>
</dbReference>
<dbReference type="SUPFAM" id="SSF53756">
    <property type="entry name" value="UDP-Glycosyltransferase/glycogen phosphorylase"/>
    <property type="match status" value="1"/>
</dbReference>
<dbReference type="GeneID" id="61276346"/>
<dbReference type="PANTHER" id="PTHR30160">
    <property type="entry name" value="TETRAACYLDISACCHARIDE 4'-KINASE-RELATED"/>
    <property type="match status" value="1"/>
</dbReference>
<dbReference type="CDD" id="cd03789">
    <property type="entry name" value="GT9_LPS_heptosyltransferase"/>
    <property type="match status" value="1"/>
</dbReference>
<dbReference type="Gene3D" id="3.40.50.2000">
    <property type="entry name" value="Glycogen Phosphorylase B"/>
    <property type="match status" value="2"/>
</dbReference>
<comment type="caution">
    <text evidence="5">The sequence shown here is derived from an EMBL/GenBank/DDBJ whole genome shotgun (WGS) entry which is preliminary data.</text>
</comment>
<dbReference type="AlphaFoldDB" id="A0A3D1UH45"/>
<dbReference type="EMBL" id="JAKNDN010000018">
    <property type="protein sequence ID" value="MCG4960228.1"/>
    <property type="molecule type" value="Genomic_DNA"/>
</dbReference>
<keyword evidence="2 5" id="KW-0808">Transferase</keyword>
<evidence type="ECO:0000313" key="4">
    <source>
        <dbReference type="EMBL" id="RGU56964.1"/>
    </source>
</evidence>
<evidence type="ECO:0000313" key="3">
    <source>
        <dbReference type="EMBL" id="MCG4960228.1"/>
    </source>
</evidence>
<proteinExistence type="predicted"/>
<sequence length="334" mass="38918">MPKFLIIRFSSIGDIIQCMGIIDGIREHFPDAEIHWIARKDMSSFLAMDKRIGKIWAFDKALGLKGLLKIARQLREEHYDYIYDAHSNIRSNILRLKLLPWWSKGPHFTLRSKERWKRFLLFNWGINRFPWPFRGVVSYRKPLLKWGIDRFPDTYDDWYFPENFPEKLNSRIQAHTITLVPSANWIKKRWPVEHWKKLITLLSEYHFLILAGPGDTFCEEIRTEAPERVENLAGKTTLLESCYLIHRSHIVVSADTGFMHAADLFRIPTLALIGPTAFGFPTGPTAEIFETALSCRPCTKDGSGKCKKSVYQQCMVDIRPETIATRIRQLLPIK</sequence>
<dbReference type="InterPro" id="IPR051199">
    <property type="entry name" value="LPS_LOS_Heptosyltrfase"/>
</dbReference>
<dbReference type="OMA" id="HMAVTQG"/>
<accession>A0A3D1UH45</accession>
<dbReference type="Pfam" id="PF01075">
    <property type="entry name" value="Glyco_transf_9"/>
    <property type="match status" value="1"/>
</dbReference>
<protein>
    <submittedName>
        <fullName evidence="5">Glycosyltransferase family 9 protein</fullName>
    </submittedName>
</protein>
<reference evidence="3" key="2">
    <citation type="submission" date="2022-01" db="EMBL/GenBank/DDBJ databases">
        <title>Collection of gut derived symbiotic bacterial strains cultured from healthy donors.</title>
        <authorList>
            <person name="Lin H."/>
            <person name="Kohout C."/>
            <person name="Waligurski E."/>
            <person name="Pamer E.G."/>
        </authorList>
    </citation>
    <scope>NUCLEOTIDE SEQUENCE</scope>
    <source>
        <strain evidence="3">DFI.1.149</strain>
    </source>
</reference>
<evidence type="ECO:0000313" key="8">
    <source>
        <dbReference type="Proteomes" id="UP000284243"/>
    </source>
</evidence>
<evidence type="ECO:0000256" key="1">
    <source>
        <dbReference type="ARBA" id="ARBA00022676"/>
    </source>
</evidence>
<keyword evidence="1" id="KW-0328">Glycosyltransferase</keyword>
<dbReference type="GO" id="GO:0008713">
    <property type="term" value="F:ADP-heptose-lipopolysaccharide heptosyltransferase activity"/>
    <property type="evidence" value="ECO:0007669"/>
    <property type="project" value="TreeGrafter"/>
</dbReference>
<dbReference type="EMBL" id="QSCO01000005">
    <property type="protein sequence ID" value="RGY08434.1"/>
    <property type="molecule type" value="Genomic_DNA"/>
</dbReference>
<organism evidence="5 7">
    <name type="scientific">Odoribacter splanchnicus</name>
    <dbReference type="NCBI Taxonomy" id="28118"/>
    <lineage>
        <taxon>Bacteria</taxon>
        <taxon>Pseudomonadati</taxon>
        <taxon>Bacteroidota</taxon>
        <taxon>Bacteroidia</taxon>
        <taxon>Bacteroidales</taxon>
        <taxon>Odoribacteraceae</taxon>
        <taxon>Odoribacter</taxon>
    </lineage>
</organism>
<dbReference type="Proteomes" id="UP000284243">
    <property type="component" value="Unassembled WGS sequence"/>
</dbReference>
<gene>
    <name evidence="5" type="ORF">DWW24_15350</name>
    <name evidence="4" type="ORF">DWW57_07160</name>
    <name evidence="6" type="ORF">DXA53_05200</name>
    <name evidence="3" type="ORF">L0P03_10265</name>
</gene>
<dbReference type="InterPro" id="IPR002201">
    <property type="entry name" value="Glyco_trans_9"/>
</dbReference>
<reference evidence="7 8" key="1">
    <citation type="submission" date="2018-08" db="EMBL/GenBank/DDBJ databases">
        <title>A genome reference for cultivated species of the human gut microbiota.</title>
        <authorList>
            <person name="Zou Y."/>
            <person name="Xue W."/>
            <person name="Luo G."/>
        </authorList>
    </citation>
    <scope>NUCLEOTIDE SEQUENCE [LARGE SCALE GENOMIC DNA]</scope>
    <source>
        <strain evidence="5 7">AF14-6AC</strain>
        <strain evidence="4 8">AF16-14</strain>
        <strain evidence="6 9">OF03-11</strain>
    </source>
</reference>
<dbReference type="EMBL" id="QRYC01000007">
    <property type="protein sequence ID" value="RGU56964.1"/>
    <property type="molecule type" value="Genomic_DNA"/>
</dbReference>
<evidence type="ECO:0000313" key="6">
    <source>
        <dbReference type="EMBL" id="RGY08434.1"/>
    </source>
</evidence>
<evidence type="ECO:0000313" key="5">
    <source>
        <dbReference type="EMBL" id="RGV21157.1"/>
    </source>
</evidence>
<evidence type="ECO:0000313" key="9">
    <source>
        <dbReference type="Proteomes" id="UP000284434"/>
    </source>
</evidence>
<evidence type="ECO:0000256" key="2">
    <source>
        <dbReference type="ARBA" id="ARBA00022679"/>
    </source>
</evidence>
<dbReference type="EMBL" id="QRYW01000036">
    <property type="protein sequence ID" value="RGV21157.1"/>
    <property type="molecule type" value="Genomic_DNA"/>
</dbReference>
<dbReference type="GO" id="GO:0009244">
    <property type="term" value="P:lipopolysaccharide core region biosynthetic process"/>
    <property type="evidence" value="ECO:0007669"/>
    <property type="project" value="TreeGrafter"/>
</dbReference>
<dbReference type="GO" id="GO:0005829">
    <property type="term" value="C:cytosol"/>
    <property type="evidence" value="ECO:0007669"/>
    <property type="project" value="TreeGrafter"/>
</dbReference>
<dbReference type="Proteomes" id="UP000284434">
    <property type="component" value="Unassembled WGS sequence"/>
</dbReference>